<evidence type="ECO:0000259" key="3">
    <source>
        <dbReference type="Pfam" id="PF09423"/>
    </source>
</evidence>
<reference evidence="5 6" key="1">
    <citation type="submission" date="2018-05" db="EMBL/GenBank/DDBJ databases">
        <title>Abyssibacter profundi OUC007T gen. nov., sp. nov, a marine bacterium isolated from seawater of the Mariana Trench.</title>
        <authorList>
            <person name="Zhou S."/>
        </authorList>
    </citation>
    <scope>NUCLEOTIDE SEQUENCE [LARGE SCALE GENOMIC DNA]</scope>
    <source>
        <strain evidence="5 6">OUC007</strain>
    </source>
</reference>
<feature type="domain" description="Phospholipase D N-terminal" evidence="4">
    <location>
        <begin position="55"/>
        <end position="149"/>
    </location>
</feature>
<dbReference type="InterPro" id="IPR019546">
    <property type="entry name" value="TAT_signal_bac_arc"/>
</dbReference>
<evidence type="ECO:0000256" key="1">
    <source>
        <dbReference type="ARBA" id="ARBA00022729"/>
    </source>
</evidence>
<evidence type="ECO:0000259" key="4">
    <source>
        <dbReference type="Pfam" id="PF16655"/>
    </source>
</evidence>
<feature type="region of interest" description="Disordered" evidence="2">
    <location>
        <begin position="563"/>
        <end position="605"/>
    </location>
</feature>
<dbReference type="Gene3D" id="3.60.21.70">
    <property type="entry name" value="PhoD-like phosphatase"/>
    <property type="match status" value="1"/>
</dbReference>
<dbReference type="InterPro" id="IPR018946">
    <property type="entry name" value="PhoD-like_MPP"/>
</dbReference>
<accession>A0A363UQF4</accession>
<dbReference type="CDD" id="cd07389">
    <property type="entry name" value="MPP_PhoD"/>
    <property type="match status" value="1"/>
</dbReference>
<dbReference type="OrthoDB" id="327733at2"/>
<proteinExistence type="predicted"/>
<dbReference type="PROSITE" id="PS51318">
    <property type="entry name" value="TAT"/>
    <property type="match status" value="1"/>
</dbReference>
<dbReference type="PANTHER" id="PTHR43606:SF2">
    <property type="entry name" value="ALKALINE PHOSPHATASE FAMILY PROTEIN (AFU_ORTHOLOGUE AFUA_5G03860)"/>
    <property type="match status" value="1"/>
</dbReference>
<dbReference type="PANTHER" id="PTHR43606">
    <property type="entry name" value="PHOSPHATASE, PUTATIVE (AFU_ORTHOLOGUE AFUA_6G08710)-RELATED"/>
    <property type="match status" value="1"/>
</dbReference>
<dbReference type="AlphaFoldDB" id="A0A363UQF4"/>
<feature type="region of interest" description="Disordered" evidence="2">
    <location>
        <begin position="29"/>
        <end position="59"/>
    </location>
</feature>
<dbReference type="SUPFAM" id="SSF56300">
    <property type="entry name" value="Metallo-dependent phosphatases"/>
    <property type="match status" value="1"/>
</dbReference>
<keyword evidence="6" id="KW-1185">Reference proteome</keyword>
<dbReference type="InterPro" id="IPR032093">
    <property type="entry name" value="PhoD_N"/>
</dbReference>
<evidence type="ECO:0008006" key="7">
    <source>
        <dbReference type="Google" id="ProtNLM"/>
    </source>
</evidence>
<dbReference type="RefSeq" id="WP_109718540.1">
    <property type="nucleotide sequence ID" value="NZ_QEQK01000001.1"/>
</dbReference>
<dbReference type="EMBL" id="QEQK01000001">
    <property type="protein sequence ID" value="PWN57684.1"/>
    <property type="molecule type" value="Genomic_DNA"/>
</dbReference>
<evidence type="ECO:0000313" key="5">
    <source>
        <dbReference type="EMBL" id="PWN57684.1"/>
    </source>
</evidence>
<dbReference type="Pfam" id="PF16655">
    <property type="entry name" value="PhoD_N"/>
    <property type="match status" value="1"/>
</dbReference>
<dbReference type="Pfam" id="PF10518">
    <property type="entry name" value="TAT_signal"/>
    <property type="match status" value="1"/>
</dbReference>
<feature type="domain" description="PhoD-like phosphatase metallophosphatase" evidence="3">
    <location>
        <begin position="164"/>
        <end position="541"/>
    </location>
</feature>
<dbReference type="Pfam" id="PF09423">
    <property type="entry name" value="PhoD"/>
    <property type="match status" value="1"/>
</dbReference>
<gene>
    <name evidence="5" type="ORF">DEH80_00655</name>
</gene>
<evidence type="ECO:0000313" key="6">
    <source>
        <dbReference type="Proteomes" id="UP000251800"/>
    </source>
</evidence>
<evidence type="ECO:0000256" key="2">
    <source>
        <dbReference type="SAM" id="MobiDB-lite"/>
    </source>
</evidence>
<comment type="caution">
    <text evidence="5">The sequence shown here is derived from an EMBL/GenBank/DDBJ whole genome shotgun (WGS) entry which is preliminary data.</text>
</comment>
<dbReference type="PROSITE" id="PS51257">
    <property type="entry name" value="PROKAR_LIPOPROTEIN"/>
    <property type="match status" value="1"/>
</dbReference>
<protein>
    <recommendedName>
        <fullName evidence="7">Alkaline phosphatase</fullName>
    </recommendedName>
</protein>
<keyword evidence="1" id="KW-0732">Signal</keyword>
<dbReference type="InterPro" id="IPR029052">
    <property type="entry name" value="Metallo-depent_PP-like"/>
</dbReference>
<dbReference type="InterPro" id="IPR006311">
    <property type="entry name" value="TAT_signal"/>
</dbReference>
<sequence>MSSNRTLNRRDFLRSSAVVGAASAVTLAGCGQSSTPRDQQRTPLPGVGTVDPFKHSVASGDPTSSSVILWTRVTQMDEDGQLIAGDVPVLWSVYSDPERTQRVSTGQTMALAANDYCVKVDAQGLNPYTAYYYQFSALGFDSPVGRAQTLPDWDADTDNRLRIAVVSCSNYPHGYFHVYKEIADRNDIDLIVHLGDYIYEYGNGEYGDTREVDPPGEMLTLDDYRRRHALHKAEPDLSELHRQFTWVTVWDDHETTDNSRKCTANNHTEGPIEEGGEGVWYERKSFGIQAYFEWMPIRPAEDDVITQGQLFNPSLGKTWRKYSAGQFADIIMIDTRLWGRDDESEAGAAFQREAVRDYMSPDPLCGDTTAHRDILGPDQEAWLHEQLRSSPAKWKIIGNQLILSQLRVTPGALAVPPTYLNTDAWDGYPTSQERLYEVLQGHHPDGSDNPDAGPVDNVVVITGDIHTSWAFDVTPNPDALPSYDPVAVEFVGPSVTSPGLPIPGEVANAISVSNLHLKYVNLDQKGWVLLDLAPDYATGEWYHIGPDAVVDAEERPEPSTLARVYRTPSTPGDNGIEIDLTDPTGRSHQTDPGQAYLDGRPPKAP</sequence>
<dbReference type="InterPro" id="IPR052900">
    <property type="entry name" value="Phospholipid_Metab_Enz"/>
</dbReference>
<name>A0A363UQF4_9GAMM</name>
<dbReference type="Gene3D" id="2.60.40.380">
    <property type="entry name" value="Purple acid phosphatase-like, N-terminal"/>
    <property type="match status" value="1"/>
</dbReference>
<dbReference type="Proteomes" id="UP000251800">
    <property type="component" value="Unassembled WGS sequence"/>
</dbReference>
<organism evidence="5 6">
    <name type="scientific">Abyssibacter profundi</name>
    <dbReference type="NCBI Taxonomy" id="2182787"/>
    <lineage>
        <taxon>Bacteria</taxon>
        <taxon>Pseudomonadati</taxon>
        <taxon>Pseudomonadota</taxon>
        <taxon>Gammaproteobacteria</taxon>
        <taxon>Chromatiales</taxon>
        <taxon>Oceanococcaceae</taxon>
        <taxon>Abyssibacter</taxon>
    </lineage>
</organism>
<dbReference type="InterPro" id="IPR038607">
    <property type="entry name" value="PhoD-like_sf"/>
</dbReference>